<accession>A0AAE4MJM7</accession>
<reference evidence="1" key="1">
    <citation type="submission" date="2023-06" db="EMBL/GenBank/DDBJ databases">
        <title>Genome sequence of Methanosarcinaceae archaeon Ag5.</title>
        <authorList>
            <person name="Protasov E."/>
            <person name="Platt K."/>
            <person name="Poehlein A."/>
            <person name="Daniel R."/>
            <person name="Brune A."/>
        </authorList>
    </citation>
    <scope>NUCLEOTIDE SEQUENCE</scope>
    <source>
        <strain evidence="1">Ag5</strain>
    </source>
</reference>
<evidence type="ECO:0000313" key="1">
    <source>
        <dbReference type="EMBL" id="MDV0447154.1"/>
    </source>
</evidence>
<gene>
    <name evidence="1" type="ORF">MsAg5_10300</name>
</gene>
<organism evidence="1 2">
    <name type="scientific">Methanolapillus africanus</name>
    <dbReference type="NCBI Taxonomy" id="3028297"/>
    <lineage>
        <taxon>Archaea</taxon>
        <taxon>Methanobacteriati</taxon>
        <taxon>Methanobacteriota</taxon>
        <taxon>Stenosarchaea group</taxon>
        <taxon>Methanomicrobia</taxon>
        <taxon>Methanosarcinales</taxon>
        <taxon>Methanosarcinaceae</taxon>
        <taxon>Methanolapillus</taxon>
    </lineage>
</organism>
<proteinExistence type="predicted"/>
<comment type="caution">
    <text evidence="1">The sequence shown here is derived from an EMBL/GenBank/DDBJ whole genome shotgun (WGS) entry which is preliminary data.</text>
</comment>
<sequence length="102" mass="9806">MGNLPDTNVTNGKVGLGTIAAAAVVKPILEAALKPIVGDANILSAVTKGAIAVIGSEAIGGTVGNVLGIAEGMDAVEDGLAVLGLGSKVQLLAATNNAAEAF</sequence>
<dbReference type="RefSeq" id="WP_338099573.1">
    <property type="nucleotide sequence ID" value="NZ_JAWDKD010000018.1"/>
</dbReference>
<keyword evidence="2" id="KW-1185">Reference proteome</keyword>
<dbReference type="AlphaFoldDB" id="A0AAE4MJM7"/>
<protein>
    <submittedName>
        <fullName evidence="1">Uncharacterized protein</fullName>
    </submittedName>
</protein>
<dbReference type="Proteomes" id="UP001271789">
    <property type="component" value="Unassembled WGS sequence"/>
</dbReference>
<name>A0AAE4MJM7_9EURY</name>
<evidence type="ECO:0000313" key="2">
    <source>
        <dbReference type="Proteomes" id="UP001271789"/>
    </source>
</evidence>
<dbReference type="EMBL" id="JAWDKD010000018">
    <property type="protein sequence ID" value="MDV0447154.1"/>
    <property type="molecule type" value="Genomic_DNA"/>
</dbReference>